<organism evidence="3 4">
    <name type="scientific">Cladophialophora chaetospira</name>
    <dbReference type="NCBI Taxonomy" id="386627"/>
    <lineage>
        <taxon>Eukaryota</taxon>
        <taxon>Fungi</taxon>
        <taxon>Dikarya</taxon>
        <taxon>Ascomycota</taxon>
        <taxon>Pezizomycotina</taxon>
        <taxon>Eurotiomycetes</taxon>
        <taxon>Chaetothyriomycetidae</taxon>
        <taxon>Chaetothyriales</taxon>
        <taxon>Herpotrichiellaceae</taxon>
        <taxon>Cladophialophora</taxon>
    </lineage>
</organism>
<sequence length="359" mass="38540">MAATMRAWTFTSRGTPSSVLKLRNDLPKPSPAMLGPHDVLVKVAYVAVFQGSAAIMNIIPHFNSNLWIPESNFSGLIEAIGRDVQHLKVGDAVFGSPNPKHYTKRETKYNGMMAEFAIIHAGQVVRKPDNIAFDAAAGLAAEGCTILQFCQKTKIKEGDRVLICGASGGLGSVAVQIAKSIVGEEGAVVGICSAANADLVKGLGADEVVDYKSHSRLSDHLAELYSAKPFNVIMDCAGVDDSLYFESPRYLSPDGVFLAGGRMGVTHGGGGILDILSFLVVLQLRMHWPSVLGGTPRTLMFHSGEVIPESMQELPRLVEKGQLRGVIDGEWPMEDAIKAYQRVATGRARGKVVVRVQDV</sequence>
<dbReference type="SUPFAM" id="SSF50129">
    <property type="entry name" value="GroES-like"/>
    <property type="match status" value="1"/>
</dbReference>
<dbReference type="EMBL" id="JAPDRK010000010">
    <property type="protein sequence ID" value="KAJ9608034.1"/>
    <property type="molecule type" value="Genomic_DNA"/>
</dbReference>
<protein>
    <submittedName>
        <fullName evidence="3">Zinc ion binding</fullName>
        <ecNumber evidence="3">1.3.1.105</ecNumber>
    </submittedName>
</protein>
<dbReference type="Pfam" id="PF08240">
    <property type="entry name" value="ADH_N"/>
    <property type="match status" value="1"/>
</dbReference>
<dbReference type="EC" id="1.3.1.105" evidence="3"/>
<dbReference type="SMART" id="SM00829">
    <property type="entry name" value="PKS_ER"/>
    <property type="match status" value="1"/>
</dbReference>
<dbReference type="Proteomes" id="UP001172673">
    <property type="component" value="Unassembled WGS sequence"/>
</dbReference>
<name>A0AA38X739_9EURO</name>
<dbReference type="InterPro" id="IPR020843">
    <property type="entry name" value="ER"/>
</dbReference>
<evidence type="ECO:0000313" key="4">
    <source>
        <dbReference type="Proteomes" id="UP001172673"/>
    </source>
</evidence>
<dbReference type="InterPro" id="IPR013154">
    <property type="entry name" value="ADH-like_N"/>
</dbReference>
<evidence type="ECO:0000259" key="2">
    <source>
        <dbReference type="SMART" id="SM00829"/>
    </source>
</evidence>
<dbReference type="PANTHER" id="PTHR11695">
    <property type="entry name" value="ALCOHOL DEHYDROGENASE RELATED"/>
    <property type="match status" value="1"/>
</dbReference>
<dbReference type="PROSITE" id="PS01162">
    <property type="entry name" value="QOR_ZETA_CRYSTAL"/>
    <property type="match status" value="1"/>
</dbReference>
<comment type="caution">
    <text evidence="3">The sequence shown here is derived from an EMBL/GenBank/DDBJ whole genome shotgun (WGS) entry which is preliminary data.</text>
</comment>
<dbReference type="InterPro" id="IPR050700">
    <property type="entry name" value="YIM1/Zinc_Alcohol_DH_Fams"/>
</dbReference>
<keyword evidence="4" id="KW-1185">Reference proteome</keyword>
<dbReference type="PANTHER" id="PTHR11695:SF294">
    <property type="entry name" value="RETICULON-4-INTERACTING PROTEIN 1, MITOCHONDRIAL"/>
    <property type="match status" value="1"/>
</dbReference>
<feature type="domain" description="Enoyl reductase (ER)" evidence="2">
    <location>
        <begin position="17"/>
        <end position="354"/>
    </location>
</feature>
<dbReference type="SUPFAM" id="SSF51735">
    <property type="entry name" value="NAD(P)-binding Rossmann-fold domains"/>
    <property type="match status" value="1"/>
</dbReference>
<dbReference type="Gene3D" id="3.40.50.720">
    <property type="entry name" value="NAD(P)-binding Rossmann-like Domain"/>
    <property type="match status" value="1"/>
</dbReference>
<dbReference type="CDD" id="cd08267">
    <property type="entry name" value="MDR1"/>
    <property type="match status" value="1"/>
</dbReference>
<evidence type="ECO:0000313" key="3">
    <source>
        <dbReference type="EMBL" id="KAJ9608034.1"/>
    </source>
</evidence>
<evidence type="ECO:0000256" key="1">
    <source>
        <dbReference type="ARBA" id="ARBA00023002"/>
    </source>
</evidence>
<dbReference type="GO" id="GO:0005739">
    <property type="term" value="C:mitochondrion"/>
    <property type="evidence" value="ECO:0007669"/>
    <property type="project" value="TreeGrafter"/>
</dbReference>
<dbReference type="Gene3D" id="3.90.180.10">
    <property type="entry name" value="Medium-chain alcohol dehydrogenases, catalytic domain"/>
    <property type="match status" value="1"/>
</dbReference>
<dbReference type="InterPro" id="IPR002364">
    <property type="entry name" value="Quin_OxRdtase/zeta-crystal_CS"/>
</dbReference>
<dbReference type="AlphaFoldDB" id="A0AA38X739"/>
<dbReference type="InterPro" id="IPR036291">
    <property type="entry name" value="NAD(P)-bd_dom_sf"/>
</dbReference>
<accession>A0AA38X739</accession>
<dbReference type="Pfam" id="PF13602">
    <property type="entry name" value="ADH_zinc_N_2"/>
    <property type="match status" value="1"/>
</dbReference>
<dbReference type="GO" id="GO:0008270">
    <property type="term" value="F:zinc ion binding"/>
    <property type="evidence" value="ECO:0007669"/>
    <property type="project" value="InterPro"/>
</dbReference>
<proteinExistence type="predicted"/>
<dbReference type="GO" id="GO:0102978">
    <property type="term" value="F:furaneol oxidoreductase activity"/>
    <property type="evidence" value="ECO:0007669"/>
    <property type="project" value="UniProtKB-EC"/>
</dbReference>
<gene>
    <name evidence="3" type="primary">YIM1</name>
    <name evidence="3" type="ORF">H2200_007022</name>
</gene>
<reference evidence="3" key="1">
    <citation type="submission" date="2022-10" db="EMBL/GenBank/DDBJ databases">
        <title>Culturing micro-colonial fungi from biological soil crusts in the Mojave desert and describing Neophaeococcomyces mojavensis, and introducing the new genera and species Taxawa tesnikishii.</title>
        <authorList>
            <person name="Kurbessoian T."/>
            <person name="Stajich J.E."/>
        </authorList>
    </citation>
    <scope>NUCLEOTIDE SEQUENCE</scope>
    <source>
        <strain evidence="3">TK_41</strain>
    </source>
</reference>
<keyword evidence="1 3" id="KW-0560">Oxidoreductase</keyword>
<dbReference type="InterPro" id="IPR011032">
    <property type="entry name" value="GroES-like_sf"/>
</dbReference>